<dbReference type="PANTHER" id="PTHR35908:SF1">
    <property type="entry name" value="CONSERVED PROTEIN"/>
    <property type="match status" value="1"/>
</dbReference>
<gene>
    <name evidence="2" type="ORF">FHS42_005177</name>
</gene>
<comment type="caution">
    <text evidence="2">The sequence shown here is derived from an EMBL/GenBank/DDBJ whole genome shotgun (WGS) entry which is preliminary data.</text>
</comment>
<dbReference type="EMBL" id="JACHJL010000014">
    <property type="protein sequence ID" value="MBB5938093.1"/>
    <property type="molecule type" value="Genomic_DNA"/>
</dbReference>
<dbReference type="Pfam" id="PF18029">
    <property type="entry name" value="Glyoxalase_6"/>
    <property type="match status" value="1"/>
</dbReference>
<name>A0A7W9QD55_9ACTN</name>
<organism evidence="2 3">
    <name type="scientific">Streptomyces zagrosensis</name>
    <dbReference type="NCBI Taxonomy" id="1042984"/>
    <lineage>
        <taxon>Bacteria</taxon>
        <taxon>Bacillati</taxon>
        <taxon>Actinomycetota</taxon>
        <taxon>Actinomycetes</taxon>
        <taxon>Kitasatosporales</taxon>
        <taxon>Streptomycetaceae</taxon>
        <taxon>Streptomyces</taxon>
    </lineage>
</organism>
<evidence type="ECO:0000313" key="3">
    <source>
        <dbReference type="Proteomes" id="UP000588098"/>
    </source>
</evidence>
<reference evidence="2 3" key="1">
    <citation type="submission" date="2020-08" db="EMBL/GenBank/DDBJ databases">
        <title>Genomic Encyclopedia of Type Strains, Phase III (KMG-III): the genomes of soil and plant-associated and newly described type strains.</title>
        <authorList>
            <person name="Whitman W."/>
        </authorList>
    </citation>
    <scope>NUCLEOTIDE SEQUENCE [LARGE SCALE GENOMIC DNA]</scope>
    <source>
        <strain evidence="2 3">CECT 8305</strain>
    </source>
</reference>
<dbReference type="InterPro" id="IPR041581">
    <property type="entry name" value="Glyoxalase_6"/>
</dbReference>
<keyword evidence="3" id="KW-1185">Reference proteome</keyword>
<dbReference type="Proteomes" id="UP000588098">
    <property type="component" value="Unassembled WGS sequence"/>
</dbReference>
<sequence length="152" mass="17155">MQTTPIAWKIVIDAEDPHRQAAFWAAALHYQLEDHSALIEHLLTAGAVGEQEILDFQGHRAWRDLAAVRHPEDPHDPGSDTGLGRRLLFQRVSEPKTTKNRLHLDLHPTPGERENEIARLEKLGASAQRRVVSAGSEWHIMTDPEGNEFCLH</sequence>
<dbReference type="RefSeq" id="WP_184575594.1">
    <property type="nucleotide sequence ID" value="NZ_JACHJL010000014.1"/>
</dbReference>
<dbReference type="SUPFAM" id="SSF54593">
    <property type="entry name" value="Glyoxalase/Bleomycin resistance protein/Dihydroxybiphenyl dioxygenase"/>
    <property type="match status" value="1"/>
</dbReference>
<accession>A0A7W9QD55</accession>
<evidence type="ECO:0000313" key="2">
    <source>
        <dbReference type="EMBL" id="MBB5938093.1"/>
    </source>
</evidence>
<dbReference type="PANTHER" id="PTHR35908">
    <property type="entry name" value="HYPOTHETICAL FUSION PROTEIN"/>
    <property type="match status" value="1"/>
</dbReference>
<evidence type="ECO:0000259" key="1">
    <source>
        <dbReference type="Pfam" id="PF18029"/>
    </source>
</evidence>
<dbReference type="AlphaFoldDB" id="A0A7W9QD55"/>
<dbReference type="Gene3D" id="3.10.180.10">
    <property type="entry name" value="2,3-Dihydroxybiphenyl 1,2-Dioxygenase, domain 1"/>
    <property type="match status" value="1"/>
</dbReference>
<proteinExistence type="predicted"/>
<dbReference type="InterPro" id="IPR029068">
    <property type="entry name" value="Glyas_Bleomycin-R_OHBP_Dase"/>
</dbReference>
<feature type="domain" description="Glyoxalase-like" evidence="1">
    <location>
        <begin position="10"/>
        <end position="151"/>
    </location>
</feature>
<protein>
    <recommendedName>
        <fullName evidence="1">Glyoxalase-like domain-containing protein</fullName>
    </recommendedName>
</protein>